<sequence>GEFLECLLCLEDEEADLVVELLEMLSKSQRFALSLAFLSKKQQESCKLLFQKLKDCPHGINSTSFLKNVTRLENFYCKC</sequence>
<reference evidence="2" key="1">
    <citation type="submission" date="2014-12" db="EMBL/GenBank/DDBJ databases">
        <title>Insight into the proteome of Arion vulgaris.</title>
        <authorList>
            <person name="Aradska J."/>
            <person name="Bulat T."/>
            <person name="Smidak R."/>
            <person name="Sarate P."/>
            <person name="Gangsoo J."/>
            <person name="Sialana F."/>
            <person name="Bilban M."/>
            <person name="Lubec G."/>
        </authorList>
    </citation>
    <scope>NUCLEOTIDE SEQUENCE</scope>
    <source>
        <tissue evidence="2">Skin</tissue>
    </source>
</reference>
<name>A0A0B7BW08_9EUPU</name>
<evidence type="ECO:0000313" key="2">
    <source>
        <dbReference type="EMBL" id="CEK97384.1"/>
    </source>
</evidence>
<dbReference type="InterPro" id="IPR025986">
    <property type="entry name" value="RPAP3-like_C"/>
</dbReference>
<gene>
    <name evidence="2" type="primary">ORF215628</name>
</gene>
<organism evidence="2">
    <name type="scientific">Arion vulgaris</name>
    <dbReference type="NCBI Taxonomy" id="1028688"/>
    <lineage>
        <taxon>Eukaryota</taxon>
        <taxon>Metazoa</taxon>
        <taxon>Spiralia</taxon>
        <taxon>Lophotrochozoa</taxon>
        <taxon>Mollusca</taxon>
        <taxon>Gastropoda</taxon>
        <taxon>Heterobranchia</taxon>
        <taxon>Euthyneura</taxon>
        <taxon>Panpulmonata</taxon>
        <taxon>Eupulmonata</taxon>
        <taxon>Stylommatophora</taxon>
        <taxon>Helicina</taxon>
        <taxon>Arionoidea</taxon>
        <taxon>Arionidae</taxon>
        <taxon>Arion</taxon>
    </lineage>
</organism>
<proteinExistence type="predicted"/>
<dbReference type="Pfam" id="PF13877">
    <property type="entry name" value="RPAP3_C"/>
    <property type="match status" value="1"/>
</dbReference>
<protein>
    <recommendedName>
        <fullName evidence="1">RNA-polymerase II-associated protein 3-like C-terminal domain-containing protein</fullName>
    </recommendedName>
</protein>
<evidence type="ECO:0000259" key="1">
    <source>
        <dbReference type="Pfam" id="PF13877"/>
    </source>
</evidence>
<dbReference type="EMBL" id="HACG01050519">
    <property type="protein sequence ID" value="CEK97384.1"/>
    <property type="molecule type" value="Transcribed_RNA"/>
</dbReference>
<feature type="domain" description="RNA-polymerase II-associated protein 3-like C-terminal" evidence="1">
    <location>
        <begin position="2"/>
        <end position="43"/>
    </location>
</feature>
<accession>A0A0B7BW08</accession>
<dbReference type="AlphaFoldDB" id="A0A0B7BW08"/>
<feature type="non-terminal residue" evidence="2">
    <location>
        <position position="1"/>
    </location>
</feature>